<dbReference type="Proteomes" id="UP000324748">
    <property type="component" value="Unassembled WGS sequence"/>
</dbReference>
<dbReference type="AlphaFoldDB" id="A0A5B0QHI1"/>
<dbReference type="EMBL" id="VSWC01000015">
    <property type="protein sequence ID" value="KAA1112680.1"/>
    <property type="molecule type" value="Genomic_DNA"/>
</dbReference>
<comment type="caution">
    <text evidence="1">The sequence shown here is derived from an EMBL/GenBank/DDBJ whole genome shotgun (WGS) entry which is preliminary data.</text>
</comment>
<evidence type="ECO:0000313" key="2">
    <source>
        <dbReference type="Proteomes" id="UP000324748"/>
    </source>
</evidence>
<sequence length="66" mass="7014">MKLKSGELDLLLSRKLSAIIDPSYAVAVESGTSTLSTSIRKDRVVLGYGSPLSATDGSNWVDSSLR</sequence>
<reference evidence="1 2" key="1">
    <citation type="submission" date="2019-05" db="EMBL/GenBank/DDBJ databases">
        <title>Emergence of the Ug99 lineage of the wheat stem rust pathogen through somatic hybridization.</title>
        <authorList>
            <person name="Li F."/>
            <person name="Upadhyaya N.M."/>
            <person name="Sperschneider J."/>
            <person name="Matny O."/>
            <person name="Nguyen-Phuc H."/>
            <person name="Mago R."/>
            <person name="Raley C."/>
            <person name="Miller M.E."/>
            <person name="Silverstein K.A.T."/>
            <person name="Henningsen E."/>
            <person name="Hirsch C.D."/>
            <person name="Visser B."/>
            <person name="Pretorius Z.A."/>
            <person name="Steffenson B.J."/>
            <person name="Schwessinger B."/>
            <person name="Dodds P.N."/>
            <person name="Figueroa M."/>
        </authorList>
    </citation>
    <scope>NUCLEOTIDE SEQUENCE [LARGE SCALE GENOMIC DNA]</scope>
    <source>
        <strain evidence="1">21-0</strain>
    </source>
</reference>
<name>A0A5B0QHI1_PUCGR</name>
<proteinExistence type="predicted"/>
<protein>
    <submittedName>
        <fullName evidence="1">Uncharacterized protein</fullName>
    </submittedName>
</protein>
<keyword evidence="2" id="KW-1185">Reference proteome</keyword>
<gene>
    <name evidence="1" type="ORF">PGT21_006093</name>
</gene>
<organism evidence="1 2">
    <name type="scientific">Puccinia graminis f. sp. tritici</name>
    <dbReference type="NCBI Taxonomy" id="56615"/>
    <lineage>
        <taxon>Eukaryota</taxon>
        <taxon>Fungi</taxon>
        <taxon>Dikarya</taxon>
        <taxon>Basidiomycota</taxon>
        <taxon>Pucciniomycotina</taxon>
        <taxon>Pucciniomycetes</taxon>
        <taxon>Pucciniales</taxon>
        <taxon>Pucciniaceae</taxon>
        <taxon>Puccinia</taxon>
    </lineage>
</organism>
<evidence type="ECO:0000313" key="1">
    <source>
        <dbReference type="EMBL" id="KAA1112680.1"/>
    </source>
</evidence>
<accession>A0A5B0QHI1</accession>